<comment type="subunit">
    <text evidence="8">Component of the translation initiation factor 2B (eIF2B) complex which is a heterodecamer of two sets of five different subunits: alpha, beta, gamma, delta and epsilon. Subunits alpha, beta and delta comprise a regulatory subcomplex and subunits epsilon and gamma comprise a catalytic subcomplex. Within the complex, the hexameric regulatory complex resides at the center, with the two heterodimeric catalytic subcomplexes bound on opposite sides.</text>
</comment>
<dbReference type="GO" id="GO:0002183">
    <property type="term" value="P:cytoplasmic translational initiation"/>
    <property type="evidence" value="ECO:0007669"/>
    <property type="project" value="TreeGrafter"/>
</dbReference>
<evidence type="ECO:0000313" key="12">
    <source>
        <dbReference type="Proteomes" id="UP001152646"/>
    </source>
</evidence>
<dbReference type="SUPFAM" id="SSF51161">
    <property type="entry name" value="Trimeric LpxA-like enzymes"/>
    <property type="match status" value="1"/>
</dbReference>
<name>A0A9W4IZS1_9EURO</name>
<dbReference type="PANTHER" id="PTHR45989">
    <property type="entry name" value="TRANSLATION INITIATION FACTOR EIF-2B SUBUNIT GAMMA"/>
    <property type="match status" value="1"/>
</dbReference>
<evidence type="ECO:0000256" key="6">
    <source>
        <dbReference type="ARBA" id="ARBA00044196"/>
    </source>
</evidence>
<dbReference type="SUPFAM" id="SSF53448">
    <property type="entry name" value="Nucleotide-diphospho-sugar transferases"/>
    <property type="match status" value="1"/>
</dbReference>
<keyword evidence="4" id="KW-0396">Initiation factor</keyword>
<feature type="chain" id="PRO_5040782639" description="Translation initiation factor eIF2B subunit gamma" evidence="9">
    <location>
        <begin position="21"/>
        <end position="552"/>
    </location>
</feature>
<feature type="domain" description="Mannose-1-phosphate guanyltransferase C-terminal" evidence="10">
    <location>
        <begin position="455"/>
        <end position="527"/>
    </location>
</feature>
<evidence type="ECO:0000256" key="8">
    <source>
        <dbReference type="ARBA" id="ARBA00046432"/>
    </source>
</evidence>
<keyword evidence="3" id="KW-0963">Cytoplasm</keyword>
<dbReference type="Gene3D" id="2.160.10.10">
    <property type="entry name" value="Hexapeptide repeat proteins"/>
    <property type="match status" value="1"/>
</dbReference>
<dbReference type="EMBL" id="CAJVPA010000155">
    <property type="protein sequence ID" value="CAG8363583.1"/>
    <property type="molecule type" value="Genomic_DNA"/>
</dbReference>
<evidence type="ECO:0000256" key="1">
    <source>
        <dbReference type="ARBA" id="ARBA00004514"/>
    </source>
</evidence>
<evidence type="ECO:0000256" key="7">
    <source>
        <dbReference type="ARBA" id="ARBA00044229"/>
    </source>
</evidence>
<dbReference type="GO" id="GO:0005829">
    <property type="term" value="C:cytosol"/>
    <property type="evidence" value="ECO:0007669"/>
    <property type="project" value="UniProtKB-SubCell"/>
</dbReference>
<organism evidence="11 12">
    <name type="scientific">Penicillium salamii</name>
    <dbReference type="NCBI Taxonomy" id="1612424"/>
    <lineage>
        <taxon>Eukaryota</taxon>
        <taxon>Fungi</taxon>
        <taxon>Dikarya</taxon>
        <taxon>Ascomycota</taxon>
        <taxon>Pezizomycotina</taxon>
        <taxon>Eurotiomycetes</taxon>
        <taxon>Eurotiomycetidae</taxon>
        <taxon>Eurotiales</taxon>
        <taxon>Aspergillaceae</taxon>
        <taxon>Penicillium</taxon>
    </lineage>
</organism>
<comment type="subcellular location">
    <subcellularLocation>
        <location evidence="1">Cytoplasm</location>
        <location evidence="1">Cytosol</location>
    </subcellularLocation>
</comment>
<dbReference type="Gene3D" id="3.90.550.10">
    <property type="entry name" value="Spore Coat Polysaccharide Biosynthesis Protein SpsA, Chain A"/>
    <property type="match status" value="1"/>
</dbReference>
<evidence type="ECO:0000256" key="2">
    <source>
        <dbReference type="ARBA" id="ARBA00007878"/>
    </source>
</evidence>
<dbReference type="GO" id="GO:0005085">
    <property type="term" value="F:guanyl-nucleotide exchange factor activity"/>
    <property type="evidence" value="ECO:0007669"/>
    <property type="project" value="TreeGrafter"/>
</dbReference>
<keyword evidence="5" id="KW-0648">Protein biosynthesis</keyword>
<dbReference type="GO" id="GO:0003743">
    <property type="term" value="F:translation initiation factor activity"/>
    <property type="evidence" value="ECO:0007669"/>
    <property type="project" value="UniProtKB-KW"/>
</dbReference>
<gene>
    <name evidence="11" type="ORF">PSALAMII_LOCUS4119</name>
</gene>
<protein>
    <recommendedName>
        <fullName evidence="6">Translation initiation factor eIF2B subunit gamma</fullName>
    </recommendedName>
    <alternativeName>
        <fullName evidence="7">eIF2B GDP-GTP exchange factor subunit gamma</fullName>
    </alternativeName>
</protein>
<comment type="similarity">
    <text evidence="2">Belongs to the eIF-2B gamma/epsilon subunits family.</text>
</comment>
<comment type="caution">
    <text evidence="11">The sequence shown here is derived from an EMBL/GenBank/DDBJ whole genome shotgun (WGS) entry which is preliminary data.</text>
</comment>
<keyword evidence="9" id="KW-0732">Signal</keyword>
<evidence type="ECO:0000256" key="3">
    <source>
        <dbReference type="ARBA" id="ARBA00022490"/>
    </source>
</evidence>
<dbReference type="Pfam" id="PF25087">
    <property type="entry name" value="GMPPB_C"/>
    <property type="match status" value="1"/>
</dbReference>
<dbReference type="InterPro" id="IPR011004">
    <property type="entry name" value="Trimer_LpxA-like_sf"/>
</dbReference>
<sequence length="552" mass="61149">MAPSLTLGFQALILCGPGVSLTTFTSKPEDYPKCLIPVANRPMLFYVIDFCRRSGIYDITMITPPSSYPAVYSAMKLDPYLTSFHSPTPSVIAPKGLDMTMGTAQLLRLPEVQGVIKTDFVLLPCDLICDLSGESLIEAWMATQGVVCKNKSSKDRRNSFNTFDKKTIEVRQKGRYGGLAVYYQTVDKAGNAIAKGESADFMAVAPLRHDDATVIPPIDLQSAPIRFNLCRLLLSMPVATVKEKLEEEKGLLLRHSLLKTHAHIRLLANFRDAHLYVFPRWVRELVRGQQRLQSISDDLIGNWAKSSWQDGLGEKLGLTRMVQYNTVSLEESSFESNVEAKWVHPKIDLQRLCTTKSALNTPPPKYIHDPKSLKAEKLPPPPTPADLPQLLAYIHHGAQLIRRVDNSGTLLATSLLLAKLPPIEEVGRAAASPFAHARKISSPELIAERTIVTEKDCLIGDHVVIESTCVVKESCIDSKCHIHSGARITRCVVMEGAVVEARVQLSGCVIGRRARIGRESVLRDCEVQDCNVIPEKTDARDHKFMVFDMSAS</sequence>
<proteinExistence type="inferred from homology"/>
<dbReference type="GO" id="GO:0005851">
    <property type="term" value="C:eukaryotic translation initiation factor 2B complex"/>
    <property type="evidence" value="ECO:0007669"/>
    <property type="project" value="TreeGrafter"/>
</dbReference>
<dbReference type="InterPro" id="IPR051960">
    <property type="entry name" value="eIF2B_gamma"/>
</dbReference>
<evidence type="ECO:0000256" key="4">
    <source>
        <dbReference type="ARBA" id="ARBA00022540"/>
    </source>
</evidence>
<dbReference type="Proteomes" id="UP001152646">
    <property type="component" value="Unassembled WGS sequence"/>
</dbReference>
<evidence type="ECO:0000259" key="10">
    <source>
        <dbReference type="Pfam" id="PF25087"/>
    </source>
</evidence>
<dbReference type="AlphaFoldDB" id="A0A9W4IZS1"/>
<evidence type="ECO:0000256" key="5">
    <source>
        <dbReference type="ARBA" id="ARBA00022917"/>
    </source>
</evidence>
<accession>A0A9W4IZS1</accession>
<dbReference type="InterPro" id="IPR056729">
    <property type="entry name" value="GMPPB_C"/>
</dbReference>
<dbReference type="OrthoDB" id="5407417at2759"/>
<dbReference type="InterPro" id="IPR029044">
    <property type="entry name" value="Nucleotide-diphossugar_trans"/>
</dbReference>
<evidence type="ECO:0000313" key="11">
    <source>
        <dbReference type="EMBL" id="CAG8363583.1"/>
    </source>
</evidence>
<reference evidence="11" key="1">
    <citation type="submission" date="2021-07" db="EMBL/GenBank/DDBJ databases">
        <authorList>
            <person name="Branca A.L. A."/>
        </authorList>
    </citation>
    <scope>NUCLEOTIDE SEQUENCE</scope>
</reference>
<dbReference type="PANTHER" id="PTHR45989:SF1">
    <property type="entry name" value="TRANSLATION INITIATION FACTOR EIF-2B SUBUNIT GAMMA"/>
    <property type="match status" value="1"/>
</dbReference>
<evidence type="ECO:0000256" key="9">
    <source>
        <dbReference type="SAM" id="SignalP"/>
    </source>
</evidence>
<feature type="signal peptide" evidence="9">
    <location>
        <begin position="1"/>
        <end position="20"/>
    </location>
</feature>